<dbReference type="Pfam" id="PF12643">
    <property type="entry name" value="MazG-like"/>
    <property type="match status" value="1"/>
</dbReference>
<accession>A0A5D4K9H1</accession>
<dbReference type="PANTHER" id="PTHR46523:SF1">
    <property type="entry name" value="DCTP PYROPHOSPHATASE 1"/>
    <property type="match status" value="1"/>
</dbReference>
<evidence type="ECO:0000313" key="1">
    <source>
        <dbReference type="EMBL" id="TYR72703.1"/>
    </source>
</evidence>
<dbReference type="Gene3D" id="1.10.287.1080">
    <property type="entry name" value="MazG-like"/>
    <property type="match status" value="1"/>
</dbReference>
<organism evidence="1 2">
    <name type="scientific">Rossellomorea vietnamensis</name>
    <dbReference type="NCBI Taxonomy" id="218284"/>
    <lineage>
        <taxon>Bacteria</taxon>
        <taxon>Bacillati</taxon>
        <taxon>Bacillota</taxon>
        <taxon>Bacilli</taxon>
        <taxon>Bacillales</taxon>
        <taxon>Bacillaceae</taxon>
        <taxon>Rossellomorea</taxon>
    </lineage>
</organism>
<dbReference type="GO" id="GO:0009143">
    <property type="term" value="P:nucleoside triphosphate catabolic process"/>
    <property type="evidence" value="ECO:0007669"/>
    <property type="project" value="InterPro"/>
</dbReference>
<dbReference type="CDD" id="cd11537">
    <property type="entry name" value="NTP-PPase_RS21-C6_like"/>
    <property type="match status" value="1"/>
</dbReference>
<protein>
    <submittedName>
        <fullName evidence="1">Nucleotide pyrophosphohydrolase</fullName>
    </submittedName>
</protein>
<dbReference type="PIRSF" id="PIRSF029826">
    <property type="entry name" value="UCP029826_pph"/>
    <property type="match status" value="1"/>
</dbReference>
<dbReference type="RefSeq" id="WP_148948806.1">
    <property type="nucleotide sequence ID" value="NZ_VTEH01000028.1"/>
</dbReference>
<dbReference type="EMBL" id="VTEH01000028">
    <property type="protein sequence ID" value="TYR72703.1"/>
    <property type="molecule type" value="Genomic_DNA"/>
</dbReference>
<proteinExistence type="predicted"/>
<dbReference type="InterPro" id="IPR025984">
    <property type="entry name" value="DCTPP"/>
</dbReference>
<gene>
    <name evidence="1" type="ORF">FZC79_22025</name>
</gene>
<dbReference type="InterPro" id="IPR052555">
    <property type="entry name" value="dCTP_Pyrophosphatase"/>
</dbReference>
<evidence type="ECO:0000313" key="2">
    <source>
        <dbReference type="Proteomes" id="UP000323317"/>
    </source>
</evidence>
<dbReference type="GO" id="GO:0047429">
    <property type="term" value="F:nucleoside triphosphate diphosphatase activity"/>
    <property type="evidence" value="ECO:0007669"/>
    <property type="project" value="InterPro"/>
</dbReference>
<keyword evidence="1" id="KW-0378">Hydrolase</keyword>
<dbReference type="SUPFAM" id="SSF101386">
    <property type="entry name" value="all-alpha NTP pyrophosphatases"/>
    <property type="match status" value="1"/>
</dbReference>
<dbReference type="PANTHER" id="PTHR46523">
    <property type="entry name" value="DCTP PYROPHOSPHATASE 1"/>
    <property type="match status" value="1"/>
</dbReference>
<sequence length="102" mass="11966">MSDIQSLIDSVNKFRDDRNWRQYHNPKDLAISISIEAAELLEDFQWISSEKALHENKENIREEIADVLIYSLMLCSDLDLDVKKIVEEKLEKNGVKYPVENK</sequence>
<dbReference type="Proteomes" id="UP000323317">
    <property type="component" value="Unassembled WGS sequence"/>
</dbReference>
<reference evidence="1 2" key="1">
    <citation type="submission" date="2019-08" db="EMBL/GenBank/DDBJ databases">
        <title>Bacillus genomes from the desert of Cuatro Cienegas, Coahuila.</title>
        <authorList>
            <person name="Olmedo-Alvarez G."/>
        </authorList>
    </citation>
    <scope>NUCLEOTIDE SEQUENCE [LARGE SCALE GENOMIC DNA]</scope>
    <source>
        <strain evidence="1 2">CH40_1T</strain>
    </source>
</reference>
<name>A0A5D4K9H1_9BACI</name>
<comment type="caution">
    <text evidence="1">The sequence shown here is derived from an EMBL/GenBank/DDBJ whole genome shotgun (WGS) entry which is preliminary data.</text>
</comment>
<dbReference type="AlphaFoldDB" id="A0A5D4K9H1"/>